<dbReference type="PROSITE" id="PS00639">
    <property type="entry name" value="THIOL_PROTEASE_HIS"/>
    <property type="match status" value="1"/>
</dbReference>
<dbReference type="InterPro" id="IPR000169">
    <property type="entry name" value="Pept_cys_AS"/>
</dbReference>
<gene>
    <name evidence="5" type="ORF">SDRG_16966</name>
</gene>
<dbReference type="Gene3D" id="3.90.70.10">
    <property type="entry name" value="Cysteine proteinases"/>
    <property type="match status" value="1"/>
</dbReference>
<dbReference type="PROSITE" id="PS00139">
    <property type="entry name" value="THIOL_PROTEASE_CYS"/>
    <property type="match status" value="1"/>
</dbReference>
<dbReference type="SMART" id="SM00645">
    <property type="entry name" value="Pept_C1"/>
    <property type="match status" value="1"/>
</dbReference>
<comment type="similarity">
    <text evidence="1">Belongs to the peptidase C1 family.</text>
</comment>
<dbReference type="OrthoDB" id="65740at2759"/>
<feature type="transmembrane region" description="Helical" evidence="3">
    <location>
        <begin position="289"/>
        <end position="311"/>
    </location>
</feature>
<evidence type="ECO:0000259" key="4">
    <source>
        <dbReference type="SMART" id="SM00645"/>
    </source>
</evidence>
<dbReference type="GO" id="GO:0008234">
    <property type="term" value="F:cysteine-type peptidase activity"/>
    <property type="evidence" value="ECO:0007669"/>
    <property type="project" value="InterPro"/>
</dbReference>
<dbReference type="SUPFAM" id="SSF54001">
    <property type="entry name" value="Cysteine proteinases"/>
    <property type="match status" value="1"/>
</dbReference>
<dbReference type="GO" id="GO:0006508">
    <property type="term" value="P:proteolysis"/>
    <property type="evidence" value="ECO:0007669"/>
    <property type="project" value="InterPro"/>
</dbReference>
<dbReference type="AlphaFoldDB" id="T0QZI2"/>
<protein>
    <recommendedName>
        <fullName evidence="4">Peptidase C1A papain C-terminal domain-containing protein</fullName>
    </recommendedName>
</protein>
<reference evidence="5 6" key="1">
    <citation type="submission" date="2012-04" db="EMBL/GenBank/DDBJ databases">
        <title>The Genome Sequence of Saprolegnia declina VS20.</title>
        <authorList>
            <consortium name="The Broad Institute Genome Sequencing Platform"/>
            <person name="Russ C."/>
            <person name="Nusbaum C."/>
            <person name="Tyler B."/>
            <person name="van West P."/>
            <person name="Dieguez-Uribeondo J."/>
            <person name="de Bruijn I."/>
            <person name="Tripathy S."/>
            <person name="Jiang R."/>
            <person name="Young S.K."/>
            <person name="Zeng Q."/>
            <person name="Gargeya S."/>
            <person name="Fitzgerald M."/>
            <person name="Haas B."/>
            <person name="Abouelleil A."/>
            <person name="Alvarado L."/>
            <person name="Arachchi H.M."/>
            <person name="Berlin A."/>
            <person name="Chapman S.B."/>
            <person name="Goldberg J."/>
            <person name="Griggs A."/>
            <person name="Gujja S."/>
            <person name="Hansen M."/>
            <person name="Howarth C."/>
            <person name="Imamovic A."/>
            <person name="Larimer J."/>
            <person name="McCowen C."/>
            <person name="Montmayeur A."/>
            <person name="Murphy C."/>
            <person name="Neiman D."/>
            <person name="Pearson M."/>
            <person name="Priest M."/>
            <person name="Roberts A."/>
            <person name="Saif S."/>
            <person name="Shea T."/>
            <person name="Sisk P."/>
            <person name="Sykes S."/>
            <person name="Wortman J."/>
            <person name="Nusbaum C."/>
            <person name="Birren B."/>
        </authorList>
    </citation>
    <scope>NUCLEOTIDE SEQUENCE [LARGE SCALE GENOMIC DNA]</scope>
    <source>
        <strain evidence="5 6">VS20</strain>
    </source>
</reference>
<dbReference type="Pfam" id="PF00112">
    <property type="entry name" value="Peptidase_C1"/>
    <property type="match status" value="1"/>
</dbReference>
<evidence type="ECO:0000256" key="3">
    <source>
        <dbReference type="SAM" id="Phobius"/>
    </source>
</evidence>
<evidence type="ECO:0000313" key="6">
    <source>
        <dbReference type="Proteomes" id="UP000030762"/>
    </source>
</evidence>
<dbReference type="RefSeq" id="XP_008621415.1">
    <property type="nucleotide sequence ID" value="XM_008623193.1"/>
</dbReference>
<dbReference type="STRING" id="1156394.T0QZI2"/>
<keyword evidence="2" id="KW-0865">Zymogen</keyword>
<keyword evidence="6" id="KW-1185">Reference proteome</keyword>
<evidence type="ECO:0000256" key="1">
    <source>
        <dbReference type="ARBA" id="ARBA00008455"/>
    </source>
</evidence>
<sequence>MGDPHDVVRWNQHAMQRRLSTASSVPSLNWCSTNNPTGRSVCAEAKSQRQCGSCWAFAATDVIETAVSLATGNPPVSLSSQQLRTCSTSKAIRTFEYCFANAGNVPKWLEPSMKWDGHNKGCDGGMTHVALDDAAKKIVNLASASTGPHITGWEPALTAASCATTKDPATLLKTALAKGPLAVAVSTEGGFQDYSLGVYTCPPIVSSDKINHALLLVGYDTSDQGDYWILKNSYGVGWGLHGFMHLHVDDVVNCGLNVFPVRALGASRGPASTTTVDGALTFGGMAMDMWIVVASLVTAATLLLTIIGVFVSRRRMQYLRQSA</sequence>
<dbReference type="GeneID" id="19957693"/>
<dbReference type="CDD" id="cd02248">
    <property type="entry name" value="Peptidase_C1A"/>
    <property type="match status" value="1"/>
</dbReference>
<dbReference type="InterPro" id="IPR025660">
    <property type="entry name" value="Pept_his_AS"/>
</dbReference>
<evidence type="ECO:0000256" key="2">
    <source>
        <dbReference type="ARBA" id="ARBA00023145"/>
    </source>
</evidence>
<feature type="domain" description="Peptidase C1A papain C-terminal" evidence="4">
    <location>
        <begin position="25"/>
        <end position="264"/>
    </location>
</feature>
<keyword evidence="3" id="KW-0812">Transmembrane</keyword>
<dbReference type="InParanoid" id="T0QZI2"/>
<keyword evidence="3" id="KW-1133">Transmembrane helix</keyword>
<dbReference type="InterPro" id="IPR038765">
    <property type="entry name" value="Papain-like_cys_pep_sf"/>
</dbReference>
<proteinExistence type="inferred from homology"/>
<dbReference type="PANTHER" id="PTHR12411">
    <property type="entry name" value="CYSTEINE PROTEASE FAMILY C1-RELATED"/>
    <property type="match status" value="1"/>
</dbReference>
<dbReference type="InterPro" id="IPR013128">
    <property type="entry name" value="Peptidase_C1A"/>
</dbReference>
<dbReference type="Proteomes" id="UP000030762">
    <property type="component" value="Unassembled WGS sequence"/>
</dbReference>
<dbReference type="InterPro" id="IPR000668">
    <property type="entry name" value="Peptidase_C1A_C"/>
</dbReference>
<keyword evidence="3" id="KW-0472">Membrane</keyword>
<dbReference type="InterPro" id="IPR039417">
    <property type="entry name" value="Peptidase_C1A_papain-like"/>
</dbReference>
<evidence type="ECO:0000313" key="5">
    <source>
        <dbReference type="EMBL" id="EQC25158.1"/>
    </source>
</evidence>
<dbReference type="PRINTS" id="PR00705">
    <property type="entry name" value="PAPAIN"/>
</dbReference>
<accession>T0QZI2</accession>
<organism evidence="5 6">
    <name type="scientific">Saprolegnia diclina (strain VS20)</name>
    <dbReference type="NCBI Taxonomy" id="1156394"/>
    <lineage>
        <taxon>Eukaryota</taxon>
        <taxon>Sar</taxon>
        <taxon>Stramenopiles</taxon>
        <taxon>Oomycota</taxon>
        <taxon>Saprolegniomycetes</taxon>
        <taxon>Saprolegniales</taxon>
        <taxon>Saprolegniaceae</taxon>
        <taxon>Saprolegnia</taxon>
    </lineage>
</organism>
<dbReference type="EMBL" id="JH767300">
    <property type="protein sequence ID" value="EQC25158.1"/>
    <property type="molecule type" value="Genomic_DNA"/>
</dbReference>
<name>T0QZI2_SAPDV</name>
<dbReference type="eggNOG" id="KOG1543">
    <property type="taxonomic scope" value="Eukaryota"/>
</dbReference>
<dbReference type="VEuPathDB" id="FungiDB:SDRG_16966"/>